<sequence length="98" mass="11153">EIEEVYTGQFPHLHTQSTCRCPASHPRVHPLVERYCIPNAANDTTHNKVLRLNQDAHPLHYINDNDIGTTWISSVFSTLELLDKGITITVDLENGQYQ</sequence>
<name>A0ABD0P8C2_CIRMR</name>
<reference evidence="4 5" key="1">
    <citation type="submission" date="2024-05" db="EMBL/GenBank/DDBJ databases">
        <title>Genome sequencing and assembly of Indian major carp, Cirrhinus mrigala (Hamilton, 1822).</title>
        <authorList>
            <person name="Mohindra V."/>
            <person name="Chowdhury L.M."/>
            <person name="Lal K."/>
            <person name="Jena J.K."/>
        </authorList>
    </citation>
    <scope>NUCLEOTIDE SEQUENCE [LARGE SCALE GENOMIC DNA]</scope>
    <source>
        <strain evidence="4">CM1030</strain>
        <tissue evidence="4">Blood</tissue>
    </source>
</reference>
<keyword evidence="1" id="KW-1015">Disulfide bond</keyword>
<evidence type="ECO:0000313" key="4">
    <source>
        <dbReference type="EMBL" id="KAL0170190.1"/>
    </source>
</evidence>
<dbReference type="EMBL" id="JAMKFB020000017">
    <property type="protein sequence ID" value="KAL0170190.1"/>
    <property type="molecule type" value="Genomic_DNA"/>
</dbReference>
<evidence type="ECO:0000259" key="3">
    <source>
        <dbReference type="PROSITE" id="PS51117"/>
    </source>
</evidence>
<feature type="non-terminal residue" evidence="4">
    <location>
        <position position="98"/>
    </location>
</feature>
<feature type="domain" description="Laminin N-terminal" evidence="3">
    <location>
        <begin position="1"/>
        <end position="98"/>
    </location>
</feature>
<proteinExistence type="predicted"/>
<comment type="caution">
    <text evidence="4">The sequence shown here is derived from an EMBL/GenBank/DDBJ whole genome shotgun (WGS) entry which is preliminary data.</text>
</comment>
<evidence type="ECO:0000313" key="5">
    <source>
        <dbReference type="Proteomes" id="UP001529510"/>
    </source>
</evidence>
<evidence type="ECO:0000256" key="1">
    <source>
        <dbReference type="ARBA" id="ARBA00023157"/>
    </source>
</evidence>
<dbReference type="PROSITE" id="PS51117">
    <property type="entry name" value="LAMININ_NTER"/>
    <property type="match status" value="1"/>
</dbReference>
<keyword evidence="5" id="KW-1185">Reference proteome</keyword>
<dbReference type="Gene3D" id="2.60.120.260">
    <property type="entry name" value="Galactose-binding domain-like"/>
    <property type="match status" value="1"/>
</dbReference>
<gene>
    <name evidence="4" type="ORF">M9458_034786</name>
</gene>
<protein>
    <recommendedName>
        <fullName evidence="3">Laminin N-terminal domain-containing protein</fullName>
    </recommendedName>
</protein>
<organism evidence="4 5">
    <name type="scientific">Cirrhinus mrigala</name>
    <name type="common">Mrigala</name>
    <dbReference type="NCBI Taxonomy" id="683832"/>
    <lineage>
        <taxon>Eukaryota</taxon>
        <taxon>Metazoa</taxon>
        <taxon>Chordata</taxon>
        <taxon>Craniata</taxon>
        <taxon>Vertebrata</taxon>
        <taxon>Euteleostomi</taxon>
        <taxon>Actinopterygii</taxon>
        <taxon>Neopterygii</taxon>
        <taxon>Teleostei</taxon>
        <taxon>Ostariophysi</taxon>
        <taxon>Cypriniformes</taxon>
        <taxon>Cyprinidae</taxon>
        <taxon>Labeoninae</taxon>
        <taxon>Labeonini</taxon>
        <taxon>Cirrhinus</taxon>
    </lineage>
</organism>
<feature type="non-terminal residue" evidence="4">
    <location>
        <position position="1"/>
    </location>
</feature>
<dbReference type="Proteomes" id="UP001529510">
    <property type="component" value="Unassembled WGS sequence"/>
</dbReference>
<dbReference type="InterPro" id="IPR008211">
    <property type="entry name" value="Laminin_N"/>
</dbReference>
<evidence type="ECO:0000256" key="2">
    <source>
        <dbReference type="ARBA" id="ARBA00023292"/>
    </source>
</evidence>
<keyword evidence="2" id="KW-0424">Laminin EGF-like domain</keyword>
<accession>A0ABD0P8C2</accession>
<dbReference type="AlphaFoldDB" id="A0ABD0P8C2"/>